<evidence type="ECO:0000313" key="2">
    <source>
        <dbReference type="EMBL" id="POS77222.1"/>
    </source>
</evidence>
<name>A0A2P5I3Y4_DIAHE</name>
<protein>
    <recommendedName>
        <fullName evidence="4">Cyanovirin-N domain-containing protein</fullName>
    </recommendedName>
</protein>
<reference evidence="2" key="1">
    <citation type="submission" date="2017-09" db="EMBL/GenBank/DDBJ databases">
        <title>Polyketide synthases of a Diaporthe helianthi virulent isolate.</title>
        <authorList>
            <person name="Baroncelli R."/>
        </authorList>
    </citation>
    <scope>NUCLEOTIDE SEQUENCE [LARGE SCALE GENOMIC DNA]</scope>
    <source>
        <strain evidence="2">7/96</strain>
    </source>
</reference>
<keyword evidence="3" id="KW-1185">Reference proteome</keyword>
<dbReference type="STRING" id="158607.A0A2P5I3Y4"/>
<evidence type="ECO:0000313" key="3">
    <source>
        <dbReference type="Proteomes" id="UP000094444"/>
    </source>
</evidence>
<sequence length="178" mass="19265">MVCFENVFLACMLLLGSALAVKQSQHSDNGRLNCGIFGSGDISAAENMLLKMRYQDLKNKVFTIKPGRCDRVHCFDTTAVYVCNDGRLNAVLKGQWIAKGMQCILDNCCKTVMTGTTYHHGLSGQYFVSGMGQNMNINIGYGNCRDPPSIRPSNAGGWNVNGVCAGGVLNPASVRCEI</sequence>
<dbReference type="InParanoid" id="A0A2P5I3Y4"/>
<evidence type="ECO:0000256" key="1">
    <source>
        <dbReference type="SAM" id="SignalP"/>
    </source>
</evidence>
<keyword evidence="1" id="KW-0732">Signal</keyword>
<evidence type="ECO:0008006" key="4">
    <source>
        <dbReference type="Google" id="ProtNLM"/>
    </source>
</evidence>
<dbReference type="OrthoDB" id="5272418at2759"/>
<dbReference type="AlphaFoldDB" id="A0A2P5I3Y4"/>
<feature type="chain" id="PRO_5015157475" description="Cyanovirin-N domain-containing protein" evidence="1">
    <location>
        <begin position="21"/>
        <end position="178"/>
    </location>
</feature>
<proteinExistence type="predicted"/>
<dbReference type="EMBL" id="MAVT02000290">
    <property type="protein sequence ID" value="POS77222.1"/>
    <property type="molecule type" value="Genomic_DNA"/>
</dbReference>
<organism evidence="2 3">
    <name type="scientific">Diaporthe helianthi</name>
    <dbReference type="NCBI Taxonomy" id="158607"/>
    <lineage>
        <taxon>Eukaryota</taxon>
        <taxon>Fungi</taxon>
        <taxon>Dikarya</taxon>
        <taxon>Ascomycota</taxon>
        <taxon>Pezizomycotina</taxon>
        <taxon>Sordariomycetes</taxon>
        <taxon>Sordariomycetidae</taxon>
        <taxon>Diaporthales</taxon>
        <taxon>Diaporthaceae</taxon>
        <taxon>Diaporthe</taxon>
    </lineage>
</organism>
<feature type="signal peptide" evidence="1">
    <location>
        <begin position="1"/>
        <end position="20"/>
    </location>
</feature>
<comment type="caution">
    <text evidence="2">The sequence shown here is derived from an EMBL/GenBank/DDBJ whole genome shotgun (WGS) entry which is preliminary data.</text>
</comment>
<gene>
    <name evidence="2" type="ORF">DHEL01_v204392</name>
</gene>
<accession>A0A2P5I3Y4</accession>
<dbReference type="Proteomes" id="UP000094444">
    <property type="component" value="Unassembled WGS sequence"/>
</dbReference>